<comment type="caution">
    <text evidence="1">The sequence shown here is derived from an EMBL/GenBank/DDBJ whole genome shotgun (WGS) entry which is preliminary data.</text>
</comment>
<evidence type="ECO:0000313" key="1">
    <source>
        <dbReference type="EMBL" id="OHX10284.1"/>
    </source>
</evidence>
<accession>A0A1S1WTH2</accession>
<dbReference type="RefSeq" id="WP_047257759.1">
    <property type="nucleotide sequence ID" value="NZ_MKCS01000004.1"/>
</dbReference>
<dbReference type="STRING" id="1903179.BI347_21040"/>
<proteinExistence type="predicted"/>
<protein>
    <submittedName>
        <fullName evidence="1">Uncharacterized protein</fullName>
    </submittedName>
</protein>
<organism evidence="1 3">
    <name type="scientific">Chromobacterium sphagni</name>
    <dbReference type="NCBI Taxonomy" id="1903179"/>
    <lineage>
        <taxon>Bacteria</taxon>
        <taxon>Pseudomonadati</taxon>
        <taxon>Pseudomonadota</taxon>
        <taxon>Betaproteobacteria</taxon>
        <taxon>Neisseriales</taxon>
        <taxon>Chromobacteriaceae</taxon>
        <taxon>Chromobacterium</taxon>
    </lineage>
</organism>
<gene>
    <name evidence="2" type="ORF">BI344_17105</name>
    <name evidence="1" type="ORF">BI347_21040</name>
</gene>
<keyword evidence="4" id="KW-1185">Reference proteome</keyword>
<dbReference type="AlphaFoldDB" id="A0A1S1WTH2"/>
<dbReference type="Proteomes" id="UP000180088">
    <property type="component" value="Unassembled WGS sequence"/>
</dbReference>
<name>A0A1S1WTH2_9NEIS</name>
<sequence>MTMDLETRLQAQITAQNLMIEALLDAAIRAGQLDPRSLVDKLEQFISAPKASVADPDEIAAVMSEVDAWADMISGRYLEVKDSSPERSLR</sequence>
<dbReference type="EMBL" id="MKCT01000029">
    <property type="protein sequence ID" value="OHX19677.1"/>
    <property type="molecule type" value="Genomic_DNA"/>
</dbReference>
<dbReference type="EMBL" id="MKCS01000004">
    <property type="protein sequence ID" value="OHX10284.1"/>
    <property type="molecule type" value="Genomic_DNA"/>
</dbReference>
<dbReference type="OrthoDB" id="8593595at2"/>
<evidence type="ECO:0000313" key="4">
    <source>
        <dbReference type="Proteomes" id="UP000180280"/>
    </source>
</evidence>
<evidence type="ECO:0000313" key="3">
    <source>
        <dbReference type="Proteomes" id="UP000180088"/>
    </source>
</evidence>
<dbReference type="Proteomes" id="UP000180280">
    <property type="component" value="Unassembled WGS sequence"/>
</dbReference>
<evidence type="ECO:0000313" key="2">
    <source>
        <dbReference type="EMBL" id="OHX19677.1"/>
    </source>
</evidence>
<reference evidence="3 4" key="1">
    <citation type="submission" date="2016-09" db="EMBL/GenBank/DDBJ databases">
        <title>Chromobacterium muskegensis sp. nov., an insecticidal bacterium isolated from Sphagnum bogs.</title>
        <authorList>
            <person name="Sparks M.E."/>
            <person name="Blackburn M.B."/>
            <person name="Gundersen-Rindal D.E."/>
            <person name="Mitchell A."/>
            <person name="Farrar R."/>
            <person name="Kuhar D."/>
        </authorList>
    </citation>
    <scope>NUCLEOTIDE SEQUENCE [LARGE SCALE GENOMIC DNA]</scope>
    <source>
        <strain evidence="2 4">14B-1</strain>
        <strain evidence="1 3">37-2</strain>
    </source>
</reference>